<evidence type="ECO:0000313" key="3">
    <source>
        <dbReference type="EMBL" id="NWB47289.1"/>
    </source>
</evidence>
<dbReference type="CDD" id="cd16363">
    <property type="entry name" value="Col_Im_like"/>
    <property type="match status" value="1"/>
</dbReference>
<protein>
    <submittedName>
        <fullName evidence="3">Bacteriocin immunity protein</fullName>
    </submittedName>
</protein>
<reference evidence="3 4" key="1">
    <citation type="submission" date="2020-04" db="EMBL/GenBank/DDBJ databases">
        <title>Molecular characterization of pseudomonads from Agaricus bisporus reveal novel blotch 2 pathogens in Western Europe.</title>
        <authorList>
            <person name="Taparia T."/>
            <person name="Krijger M."/>
            <person name="Haynes E."/>
            <person name="Elpinstone J.G."/>
            <person name="Noble R."/>
            <person name="Van Der Wolf J."/>
        </authorList>
    </citation>
    <scope>NUCLEOTIDE SEQUENCE [LARGE SCALE GENOMIC DNA]</scope>
    <source>
        <strain evidence="3 4">F1001</strain>
    </source>
</reference>
<name>A0A7Y7WEU6_9PSED</name>
<dbReference type="InterPro" id="IPR035900">
    <property type="entry name" value="Colicin_E_sf"/>
</dbReference>
<dbReference type="Pfam" id="PF01320">
    <property type="entry name" value="Colicin_Pyocin"/>
    <property type="match status" value="1"/>
</dbReference>
<organism evidence="3 4">
    <name type="scientific">Pseudomonas gingeri</name>
    <dbReference type="NCBI Taxonomy" id="117681"/>
    <lineage>
        <taxon>Bacteria</taxon>
        <taxon>Pseudomonadati</taxon>
        <taxon>Pseudomonadota</taxon>
        <taxon>Gammaproteobacteria</taxon>
        <taxon>Pseudomonadales</taxon>
        <taxon>Pseudomonadaceae</taxon>
        <taxon>Pseudomonas</taxon>
    </lineage>
</organism>
<dbReference type="PRINTS" id="PR01299">
    <property type="entry name" value="PYOCIN"/>
</dbReference>
<dbReference type="AlphaFoldDB" id="A0A7Y7WEU6"/>
<dbReference type="Gene3D" id="1.10.1200.20">
    <property type="entry name" value="Colicin E immunity protein"/>
    <property type="match status" value="1"/>
</dbReference>
<evidence type="ECO:0000256" key="2">
    <source>
        <dbReference type="ARBA" id="ARBA00023025"/>
    </source>
</evidence>
<dbReference type="InterPro" id="IPR000290">
    <property type="entry name" value="Colicin_pyocin"/>
</dbReference>
<dbReference type="EMBL" id="JACAPU010000013">
    <property type="protein sequence ID" value="NWB47289.1"/>
    <property type="molecule type" value="Genomic_DNA"/>
</dbReference>
<evidence type="ECO:0000256" key="1">
    <source>
        <dbReference type="ARBA" id="ARBA00009346"/>
    </source>
</evidence>
<dbReference type="RefSeq" id="WP_177144165.1">
    <property type="nucleotide sequence ID" value="NZ_JACAPU010000013.1"/>
</dbReference>
<dbReference type="Proteomes" id="UP000582981">
    <property type="component" value="Unassembled WGS sequence"/>
</dbReference>
<comment type="similarity">
    <text evidence="1">Belongs to the colicins ColE2/ColE8/ColE9 and pyocins S1/S2 family.</text>
</comment>
<dbReference type="GO" id="GO:0030153">
    <property type="term" value="P:bacteriocin immunity"/>
    <property type="evidence" value="ECO:0007669"/>
    <property type="project" value="UniProtKB-KW"/>
</dbReference>
<accession>A0A7Y7WEU6</accession>
<sequence>MKFKNKHEEYTEAEFLELMREIFKENVAKTDDRLDVLLEYFKKITEHPEGTDLIL</sequence>
<dbReference type="GO" id="GO:0015643">
    <property type="term" value="F:toxic substance binding"/>
    <property type="evidence" value="ECO:0007669"/>
    <property type="project" value="InterPro"/>
</dbReference>
<comment type="caution">
    <text evidence="3">The sequence shown here is derived from an EMBL/GenBank/DDBJ whole genome shotgun (WGS) entry which is preliminary data.</text>
</comment>
<evidence type="ECO:0000313" key="4">
    <source>
        <dbReference type="Proteomes" id="UP000582981"/>
    </source>
</evidence>
<gene>
    <name evidence="3" type="ORF">HX829_12375</name>
</gene>
<keyword evidence="2" id="KW-0079">Bacteriocin immunity</keyword>
<dbReference type="SUPFAM" id="SSF47345">
    <property type="entry name" value="Colicin E immunity proteins"/>
    <property type="match status" value="1"/>
</dbReference>
<proteinExistence type="inferred from homology"/>